<dbReference type="InterPro" id="IPR000917">
    <property type="entry name" value="Sulfatase_N"/>
</dbReference>
<dbReference type="SUPFAM" id="SSF53649">
    <property type="entry name" value="Alkaline phosphatase-like"/>
    <property type="match status" value="1"/>
</dbReference>
<feature type="transmembrane region" description="Helical" evidence="7">
    <location>
        <begin position="161"/>
        <end position="180"/>
    </location>
</feature>
<dbReference type="InterPro" id="IPR050448">
    <property type="entry name" value="OpgB/LTA_synthase_biosynth"/>
</dbReference>
<feature type="transmembrane region" description="Helical" evidence="7">
    <location>
        <begin position="103"/>
        <end position="122"/>
    </location>
</feature>
<name>A0AAE3LHP0_9FIRM</name>
<dbReference type="Gene3D" id="3.40.720.10">
    <property type="entry name" value="Alkaline Phosphatase, subunit A"/>
    <property type="match status" value="1"/>
</dbReference>
<comment type="caution">
    <text evidence="9">The sequence shown here is derived from an EMBL/GenBank/DDBJ whole genome shotgun (WGS) entry which is preliminary data.</text>
</comment>
<evidence type="ECO:0000256" key="1">
    <source>
        <dbReference type="ARBA" id="ARBA00004651"/>
    </source>
</evidence>
<feature type="transmembrane region" description="Helical" evidence="7">
    <location>
        <begin position="134"/>
        <end position="156"/>
    </location>
</feature>
<dbReference type="InterPro" id="IPR017850">
    <property type="entry name" value="Alkaline_phosphatase_core_sf"/>
</dbReference>
<organism evidence="9 10">
    <name type="scientific">Hominimerdicola aceti</name>
    <dbReference type="NCBI Taxonomy" id="2981726"/>
    <lineage>
        <taxon>Bacteria</taxon>
        <taxon>Bacillati</taxon>
        <taxon>Bacillota</taxon>
        <taxon>Clostridia</taxon>
        <taxon>Eubacteriales</taxon>
        <taxon>Oscillospiraceae</taxon>
        <taxon>Hominimerdicola</taxon>
    </lineage>
</organism>
<keyword evidence="5 7" id="KW-1133">Transmembrane helix</keyword>
<keyword evidence="3" id="KW-1003">Cell membrane</keyword>
<feature type="transmembrane region" description="Helical" evidence="7">
    <location>
        <begin position="242"/>
        <end position="263"/>
    </location>
</feature>
<evidence type="ECO:0000256" key="3">
    <source>
        <dbReference type="ARBA" id="ARBA00022475"/>
    </source>
</evidence>
<sequence length="687" mass="78633">MEKQQNIQTQQAKDKKGLLKKIGAWFASPDGMQTLRFISAIVAVIMVGVICALLGIYMDKDNFLPKERNYALIGACAVELALIFIIAEFFSMQKKLKKSETKGCIDPFTAAFMLGLNSYFLPDFVMGSYFPKSNVLYILLGILLCWLLYLIGAVIFPKPHAWFCGVNVIFVIYALAQYYVTEFRGNPVQFADLANIKSVSEINGMYSLFLDSNVMFVLCDLILIIAVTVTTKVRKIKIRSRIISGVAVIAGCFVFVYGGRFAYDLGIKNRYIRLNFSGAENADTYRCVGYDLMFCFDGMFNRVTKPDGYSTQKAEDIITQYEVQKADKKPAIIAIMNESFADFEHIAQFKTNKDYLPNYHKLQEESISGYVSVSAYGGYSCNSEYEFLTGNTLGFLPSGSAVFTQYLNDKQNGLVSWLNELGYTTQAISPCSEGLWDIGNAYEQLQFKDRIYNCQDRMSDIQYFNGNITDETIFRYIEEQYERHAGSPYFVWTATMQNHAPYDDLSSVPSEITFEDYNNPAAQEYLNLIYQSDKALGELINYFRHKQEEVIIVMFGDHYPHIINFTEYLYGKDVALLSTEDYSRLRQTPFLIWSNKGVEAEKIDDISLNYLSNEVMEAAGLPKSRYQQELDKIRCDIPIISSYGYKTADGEWYSINDVADKYKDTLNEYETVQYYRMFDEKRDNSIN</sequence>
<comment type="pathway">
    <text evidence="2">Cell wall biogenesis; lipoteichoic acid biosynthesis.</text>
</comment>
<dbReference type="Pfam" id="PF00884">
    <property type="entry name" value="Sulfatase"/>
    <property type="match status" value="1"/>
</dbReference>
<comment type="subcellular location">
    <subcellularLocation>
        <location evidence="1">Cell membrane</location>
        <topology evidence="1">Multi-pass membrane protein</topology>
    </subcellularLocation>
</comment>
<evidence type="ECO:0000256" key="6">
    <source>
        <dbReference type="ARBA" id="ARBA00023136"/>
    </source>
</evidence>
<evidence type="ECO:0000313" key="9">
    <source>
        <dbReference type="EMBL" id="MCU6705899.1"/>
    </source>
</evidence>
<evidence type="ECO:0000259" key="8">
    <source>
        <dbReference type="Pfam" id="PF00884"/>
    </source>
</evidence>
<keyword evidence="10" id="KW-1185">Reference proteome</keyword>
<gene>
    <name evidence="9" type="ORF">OCV57_08170</name>
</gene>
<feature type="transmembrane region" description="Helical" evidence="7">
    <location>
        <begin position="70"/>
        <end position="91"/>
    </location>
</feature>
<evidence type="ECO:0000256" key="5">
    <source>
        <dbReference type="ARBA" id="ARBA00022989"/>
    </source>
</evidence>
<evidence type="ECO:0000256" key="7">
    <source>
        <dbReference type="SAM" id="Phobius"/>
    </source>
</evidence>
<feature type="transmembrane region" description="Helical" evidence="7">
    <location>
        <begin position="213"/>
        <end position="230"/>
    </location>
</feature>
<keyword evidence="6 7" id="KW-0472">Membrane</keyword>
<dbReference type="GO" id="GO:0005886">
    <property type="term" value="C:plasma membrane"/>
    <property type="evidence" value="ECO:0007669"/>
    <property type="project" value="UniProtKB-SubCell"/>
</dbReference>
<dbReference type="RefSeq" id="WP_267301113.1">
    <property type="nucleotide sequence ID" value="NZ_JAOQJZ010000007.1"/>
</dbReference>
<evidence type="ECO:0000313" key="10">
    <source>
        <dbReference type="Proteomes" id="UP001208131"/>
    </source>
</evidence>
<dbReference type="PANTHER" id="PTHR47371:SF3">
    <property type="entry name" value="PHOSPHOGLYCEROL TRANSFERASE I"/>
    <property type="match status" value="1"/>
</dbReference>
<dbReference type="CDD" id="cd16015">
    <property type="entry name" value="LTA_synthase"/>
    <property type="match status" value="1"/>
</dbReference>
<dbReference type="EMBL" id="JAOQJZ010000007">
    <property type="protein sequence ID" value="MCU6705899.1"/>
    <property type="molecule type" value="Genomic_DNA"/>
</dbReference>
<dbReference type="PANTHER" id="PTHR47371">
    <property type="entry name" value="LIPOTEICHOIC ACID SYNTHASE"/>
    <property type="match status" value="1"/>
</dbReference>
<keyword evidence="4 7" id="KW-0812">Transmembrane</keyword>
<feature type="domain" description="Sulfatase N-terminal" evidence="8">
    <location>
        <begin position="331"/>
        <end position="620"/>
    </location>
</feature>
<evidence type="ECO:0000256" key="2">
    <source>
        <dbReference type="ARBA" id="ARBA00004936"/>
    </source>
</evidence>
<dbReference type="AlphaFoldDB" id="A0AAE3LHP0"/>
<accession>A0AAE3LHP0</accession>
<protein>
    <submittedName>
        <fullName evidence="9">LTA synthase family protein</fullName>
    </submittedName>
</protein>
<feature type="transmembrane region" description="Helical" evidence="7">
    <location>
        <begin position="37"/>
        <end position="58"/>
    </location>
</feature>
<reference evidence="9 10" key="1">
    <citation type="journal article" date="2021" name="ISME Commun">
        <title>Automated analysis of genomic sequences facilitates high-throughput and comprehensive description of bacteria.</title>
        <authorList>
            <person name="Hitch T.C.A."/>
        </authorList>
    </citation>
    <scope>NUCLEOTIDE SEQUENCE [LARGE SCALE GENOMIC DNA]</scope>
    <source>
        <strain evidence="9 10">Sanger_31</strain>
    </source>
</reference>
<dbReference type="Proteomes" id="UP001208131">
    <property type="component" value="Unassembled WGS sequence"/>
</dbReference>
<evidence type="ECO:0000256" key="4">
    <source>
        <dbReference type="ARBA" id="ARBA00022692"/>
    </source>
</evidence>
<proteinExistence type="predicted"/>